<evidence type="ECO:0000313" key="2">
    <source>
        <dbReference type="Proteomes" id="UP001295794"/>
    </source>
</evidence>
<dbReference type="EMBL" id="CAVNYO010000183">
    <property type="protein sequence ID" value="CAK5272617.1"/>
    <property type="molecule type" value="Genomic_DNA"/>
</dbReference>
<comment type="caution">
    <text evidence="1">The sequence shown here is derived from an EMBL/GenBank/DDBJ whole genome shotgun (WGS) entry which is preliminary data.</text>
</comment>
<dbReference type="AlphaFoldDB" id="A0AAD2HBL9"/>
<name>A0AAD2HBL9_9AGAR</name>
<accession>A0AAD2HBL9</accession>
<sequence>MSVSPQLRAGLPPPKLCQFPSFFCIPHRIWNDNCSEPPVEDACGGQSSLHASRLRSWHSPLLLVVDAPPMTVFRVIFPKFTGKETFSKLTSCPSL</sequence>
<dbReference type="Proteomes" id="UP001295794">
    <property type="component" value="Unassembled WGS sequence"/>
</dbReference>
<proteinExistence type="predicted"/>
<evidence type="ECO:0000313" key="1">
    <source>
        <dbReference type="EMBL" id="CAK5272617.1"/>
    </source>
</evidence>
<gene>
    <name evidence="1" type="ORF">MYCIT1_LOCUS18383</name>
</gene>
<protein>
    <submittedName>
        <fullName evidence="1">Uncharacterized protein</fullName>
    </submittedName>
</protein>
<keyword evidence="2" id="KW-1185">Reference proteome</keyword>
<organism evidence="1 2">
    <name type="scientific">Mycena citricolor</name>
    <dbReference type="NCBI Taxonomy" id="2018698"/>
    <lineage>
        <taxon>Eukaryota</taxon>
        <taxon>Fungi</taxon>
        <taxon>Dikarya</taxon>
        <taxon>Basidiomycota</taxon>
        <taxon>Agaricomycotina</taxon>
        <taxon>Agaricomycetes</taxon>
        <taxon>Agaricomycetidae</taxon>
        <taxon>Agaricales</taxon>
        <taxon>Marasmiineae</taxon>
        <taxon>Mycenaceae</taxon>
        <taxon>Mycena</taxon>
    </lineage>
</organism>
<reference evidence="1" key="1">
    <citation type="submission" date="2023-11" db="EMBL/GenBank/DDBJ databases">
        <authorList>
            <person name="De Vega J J."/>
            <person name="De Vega J J."/>
        </authorList>
    </citation>
    <scope>NUCLEOTIDE SEQUENCE</scope>
</reference>